<name>A0A645FC69_9ZZZZ</name>
<dbReference type="AlphaFoldDB" id="A0A645FC69"/>
<evidence type="ECO:0000313" key="1">
    <source>
        <dbReference type="EMBL" id="MPN10939.1"/>
    </source>
</evidence>
<reference evidence="1" key="1">
    <citation type="submission" date="2019-08" db="EMBL/GenBank/DDBJ databases">
        <authorList>
            <person name="Kucharzyk K."/>
            <person name="Murdoch R.W."/>
            <person name="Higgins S."/>
            <person name="Loffler F."/>
        </authorList>
    </citation>
    <scope>NUCLEOTIDE SEQUENCE</scope>
</reference>
<accession>A0A645FC69</accession>
<gene>
    <name evidence="1" type="ORF">SDC9_158236</name>
</gene>
<comment type="caution">
    <text evidence="1">The sequence shown here is derived from an EMBL/GenBank/DDBJ whole genome shotgun (WGS) entry which is preliminary data.</text>
</comment>
<dbReference type="EMBL" id="VSSQ01057128">
    <property type="protein sequence ID" value="MPN10939.1"/>
    <property type="molecule type" value="Genomic_DNA"/>
</dbReference>
<organism evidence="1">
    <name type="scientific">bioreactor metagenome</name>
    <dbReference type="NCBI Taxonomy" id="1076179"/>
    <lineage>
        <taxon>unclassified sequences</taxon>
        <taxon>metagenomes</taxon>
        <taxon>ecological metagenomes</taxon>
    </lineage>
</organism>
<proteinExistence type="predicted"/>
<protein>
    <submittedName>
        <fullName evidence="1">Uncharacterized protein</fullName>
    </submittedName>
</protein>
<sequence length="64" mass="7494">MNIEHYQELLPRNEAATPAFFVTVAPVVRFIGVIGQPHEIYSIHEKNEDEQQTDADRLRFFAFF</sequence>